<feature type="compositionally biased region" description="Basic residues" evidence="9">
    <location>
        <begin position="243"/>
        <end position="293"/>
    </location>
</feature>
<feature type="binding site" evidence="8">
    <location>
        <position position="451"/>
    </location>
    <ligand>
        <name>beta-alanine</name>
        <dbReference type="ChEBI" id="CHEBI:57966"/>
    </ligand>
</feature>
<dbReference type="NCBIfam" id="TIGR00018">
    <property type="entry name" value="panC"/>
    <property type="match status" value="1"/>
</dbReference>
<evidence type="ECO:0000256" key="3">
    <source>
        <dbReference type="ARBA" id="ARBA00022598"/>
    </source>
</evidence>
<sequence length="683" mass="74899">MLPPVASERRARVTCPTGGDPFRHSAHRRTVDIGPEPSGPESTTSGTHTGSPRGVVGGTGTRGSAHDPPLPGGRRRRGSRRCRPGRRPSPCGPHRRRRCRRVRRLAPPRGGPVAGRAAAQAERRRPRGRPAAAHRPRRHAAQRGPGPRRERGDPRRPGRRAHVGPSRPRRARPRRCRGCADHRAAPGHDLHRHRGRPGAAGCPPERLRVRSHRGHRRARARRAARHRPRRPRHVGARGDAHALSRRSRPRRQPPGHPRQRGHGPAFRRWRRRPRRHAAPPARRRPRQRARPRRCGVDRADRPWRRPDRRRPPARHLPQRTRHRGVVRRDGVGHPRPRRHRRPAPPDPGPQHGRGARCLRRQRPARPLRGALPAHGHSGSRPAVSTTTLPAVVRSRSDLASLLTERAAGGPLVLVPTMGALHEGHASLMRLARERAGADGTVVVSIFVNPLQFGAGEDLDRYPRTFEADLELSGAEGVDVVFAPVVEEMYPDGIPHPDTASNAVTVQPGPIADLLEGASRPGHFRGVLTVVAKLFGLVRPDVAIFGEKDFQQLSLIRRMVGDLCLGIEVVGAETSREPDGLARSSRNRYLGDEERRRAVALSRVLYAARAAGAAEGLAQALAAGRAELREAEGVDLDYFTILSPGLTELPEDAAPGTEARALIAARVGTTRLIDNLAITLGGAS</sequence>
<dbReference type="SUPFAM" id="SSF52374">
    <property type="entry name" value="Nucleotidylyl transferase"/>
    <property type="match status" value="1"/>
</dbReference>
<proteinExistence type="inferred from homology"/>
<dbReference type="InterPro" id="IPR003721">
    <property type="entry name" value="Pantoate_ligase"/>
</dbReference>
<keyword evidence="5 8" id="KW-0547">Nucleotide-binding</keyword>
<dbReference type="OrthoDB" id="9773087at2"/>
<evidence type="ECO:0000313" key="11">
    <source>
        <dbReference type="Proteomes" id="UP000307087"/>
    </source>
</evidence>
<reference evidence="10 11" key="1">
    <citation type="journal article" date="2009" name="Int. J. Syst. Evol. Microbiol.">
        <title>Nocardioides caeni sp. nov., isolated from wastewater.</title>
        <authorList>
            <person name="Yoon J.H."/>
            <person name="Kang S.J."/>
            <person name="Park S."/>
            <person name="Kim W."/>
            <person name="Oh T.K."/>
        </authorList>
    </citation>
    <scope>NUCLEOTIDE SEQUENCE [LARGE SCALE GENOMIC DNA]</scope>
    <source>
        <strain evidence="10 11">DSM 23134</strain>
    </source>
</reference>
<comment type="miscellaneous">
    <text evidence="8">The reaction proceeds by a bi uni uni bi ping pong mechanism.</text>
</comment>
<accession>A0A4S8N9N9</accession>
<dbReference type="GO" id="GO:0005524">
    <property type="term" value="F:ATP binding"/>
    <property type="evidence" value="ECO:0007669"/>
    <property type="project" value="UniProtKB-KW"/>
</dbReference>
<dbReference type="EC" id="6.3.2.1" evidence="8"/>
<feature type="compositionally biased region" description="Basic and acidic residues" evidence="9">
    <location>
        <begin position="178"/>
        <end position="189"/>
    </location>
</feature>
<dbReference type="PANTHER" id="PTHR21299">
    <property type="entry name" value="CYTIDYLATE KINASE/PANTOATE-BETA-ALANINE LIGASE"/>
    <property type="match status" value="1"/>
</dbReference>
<feature type="compositionally biased region" description="Basic and acidic residues" evidence="9">
    <location>
        <begin position="294"/>
        <end position="305"/>
    </location>
</feature>
<name>A0A4S8N9N9_9ACTN</name>
<comment type="subunit">
    <text evidence="8">Homodimer.</text>
</comment>
<dbReference type="CDD" id="cd00560">
    <property type="entry name" value="PanC"/>
    <property type="match status" value="1"/>
</dbReference>
<keyword evidence="8" id="KW-0963">Cytoplasm</keyword>
<dbReference type="Gene3D" id="3.40.50.620">
    <property type="entry name" value="HUPs"/>
    <property type="match status" value="1"/>
</dbReference>
<evidence type="ECO:0000313" key="10">
    <source>
        <dbReference type="EMBL" id="THV13040.1"/>
    </source>
</evidence>
<keyword evidence="11" id="KW-1185">Reference proteome</keyword>
<evidence type="ECO:0000256" key="9">
    <source>
        <dbReference type="SAM" id="MobiDB-lite"/>
    </source>
</evidence>
<comment type="function">
    <text evidence="8">Catalyzes the condensation of pantoate with beta-alanine in an ATP-dependent reaction via a pantoyl-adenylate intermediate.</text>
</comment>
<dbReference type="Pfam" id="PF02569">
    <property type="entry name" value="Pantoate_ligase"/>
    <property type="match status" value="1"/>
</dbReference>
<keyword evidence="4 8" id="KW-0566">Pantothenate biosynthesis</keyword>
<dbReference type="HAMAP" id="MF_00158">
    <property type="entry name" value="PanC"/>
    <property type="match status" value="1"/>
</dbReference>
<feature type="compositionally biased region" description="Basic residues" evidence="9">
    <location>
        <begin position="209"/>
        <end position="235"/>
    </location>
</feature>
<organism evidence="10 11">
    <name type="scientific">Nocardioides caeni</name>
    <dbReference type="NCBI Taxonomy" id="574700"/>
    <lineage>
        <taxon>Bacteria</taxon>
        <taxon>Bacillati</taxon>
        <taxon>Actinomycetota</taxon>
        <taxon>Actinomycetes</taxon>
        <taxon>Propionibacteriales</taxon>
        <taxon>Nocardioidaceae</taxon>
        <taxon>Nocardioides</taxon>
    </lineage>
</organism>
<protein>
    <recommendedName>
        <fullName evidence="8">Pantothenate synthetase</fullName>
        <shortName evidence="8">PS</shortName>
        <ecNumber evidence="8">6.3.2.1</ecNumber>
    </recommendedName>
    <alternativeName>
        <fullName evidence="8">Pantoate--beta-alanine ligase</fullName>
    </alternativeName>
    <alternativeName>
        <fullName evidence="8">Pantoate-activating enzyme</fullName>
    </alternativeName>
</protein>
<feature type="binding site" evidence="8">
    <location>
        <begin position="545"/>
        <end position="548"/>
    </location>
    <ligand>
        <name>ATP</name>
        <dbReference type="ChEBI" id="CHEBI:30616"/>
    </ligand>
</feature>
<feature type="binding site" evidence="8">
    <location>
        <begin position="417"/>
        <end position="424"/>
    </location>
    <ligand>
        <name>ATP</name>
        <dbReference type="ChEBI" id="CHEBI:30616"/>
    </ligand>
</feature>
<feature type="compositionally biased region" description="Basic residues" evidence="9">
    <location>
        <begin position="124"/>
        <end position="141"/>
    </location>
</feature>
<evidence type="ECO:0000256" key="6">
    <source>
        <dbReference type="ARBA" id="ARBA00022840"/>
    </source>
</evidence>
<comment type="pathway">
    <text evidence="1 8">Cofactor biosynthesis; (R)-pantothenate biosynthesis; (R)-pantothenate from (R)-pantoate and beta-alanine: step 1/1.</text>
</comment>
<feature type="binding site" evidence="8">
    <location>
        <position position="551"/>
    </location>
    <ligand>
        <name>(R)-pantoate</name>
        <dbReference type="ChEBI" id="CHEBI:15980"/>
    </ligand>
</feature>
<evidence type="ECO:0000256" key="7">
    <source>
        <dbReference type="ARBA" id="ARBA00048258"/>
    </source>
</evidence>
<feature type="compositionally biased region" description="Basic residues" evidence="9">
    <location>
        <begin position="157"/>
        <end position="177"/>
    </location>
</feature>
<feature type="compositionally biased region" description="Basic residues" evidence="9">
    <location>
        <begin position="306"/>
        <end position="325"/>
    </location>
</feature>
<comment type="similarity">
    <text evidence="2 8">Belongs to the pantothenate synthetase family.</text>
</comment>
<dbReference type="InterPro" id="IPR014729">
    <property type="entry name" value="Rossmann-like_a/b/a_fold"/>
</dbReference>
<feature type="compositionally biased region" description="Basic residues" evidence="9">
    <location>
        <begin position="353"/>
        <end position="365"/>
    </location>
</feature>
<feature type="compositionally biased region" description="Basic residues" evidence="9">
    <location>
        <begin position="93"/>
        <end position="106"/>
    </location>
</feature>
<evidence type="ECO:0000256" key="2">
    <source>
        <dbReference type="ARBA" id="ARBA00009256"/>
    </source>
</evidence>
<comment type="subcellular location">
    <subcellularLocation>
        <location evidence="8">Cytoplasm</location>
    </subcellularLocation>
</comment>
<dbReference type="GO" id="GO:0004592">
    <property type="term" value="F:pantoate-beta-alanine ligase activity"/>
    <property type="evidence" value="ECO:0007669"/>
    <property type="project" value="UniProtKB-UniRule"/>
</dbReference>
<dbReference type="GO" id="GO:0015940">
    <property type="term" value="P:pantothenate biosynthetic process"/>
    <property type="evidence" value="ECO:0007669"/>
    <property type="project" value="UniProtKB-UniRule"/>
</dbReference>
<dbReference type="GO" id="GO:0005829">
    <property type="term" value="C:cytosol"/>
    <property type="evidence" value="ECO:0007669"/>
    <property type="project" value="TreeGrafter"/>
</dbReference>
<dbReference type="Proteomes" id="UP000307087">
    <property type="component" value="Unassembled WGS sequence"/>
</dbReference>
<evidence type="ECO:0000256" key="5">
    <source>
        <dbReference type="ARBA" id="ARBA00022741"/>
    </source>
</evidence>
<dbReference type="EMBL" id="STGW01000006">
    <property type="protein sequence ID" value="THV13040.1"/>
    <property type="molecule type" value="Genomic_DNA"/>
</dbReference>
<feature type="region of interest" description="Disordered" evidence="9">
    <location>
        <begin position="1"/>
        <end position="388"/>
    </location>
</feature>
<feature type="compositionally biased region" description="Basic and acidic residues" evidence="9">
    <location>
        <begin position="147"/>
        <end position="156"/>
    </location>
</feature>
<comment type="catalytic activity">
    <reaction evidence="7 8">
        <text>(R)-pantoate + beta-alanine + ATP = (R)-pantothenate + AMP + diphosphate + H(+)</text>
        <dbReference type="Rhea" id="RHEA:10912"/>
        <dbReference type="ChEBI" id="CHEBI:15378"/>
        <dbReference type="ChEBI" id="CHEBI:15980"/>
        <dbReference type="ChEBI" id="CHEBI:29032"/>
        <dbReference type="ChEBI" id="CHEBI:30616"/>
        <dbReference type="ChEBI" id="CHEBI:33019"/>
        <dbReference type="ChEBI" id="CHEBI:57966"/>
        <dbReference type="ChEBI" id="CHEBI:456215"/>
        <dbReference type="EC" id="6.3.2.1"/>
    </reaction>
</comment>
<evidence type="ECO:0000256" key="1">
    <source>
        <dbReference type="ARBA" id="ARBA00004990"/>
    </source>
</evidence>
<dbReference type="AlphaFoldDB" id="A0A4S8N9N9"/>
<keyword evidence="3 8" id="KW-0436">Ligase</keyword>
<feature type="active site" description="Proton donor" evidence="8">
    <location>
        <position position="424"/>
    </location>
</feature>
<dbReference type="UniPathway" id="UPA00028">
    <property type="reaction ID" value="UER00005"/>
</dbReference>
<gene>
    <name evidence="8" type="primary">panC</name>
    <name evidence="10" type="ORF">E9934_11170</name>
</gene>
<dbReference type="PANTHER" id="PTHR21299:SF1">
    <property type="entry name" value="PANTOATE--BETA-ALANINE LIGASE"/>
    <property type="match status" value="1"/>
</dbReference>
<feature type="binding site" evidence="8">
    <location>
        <begin position="582"/>
        <end position="585"/>
    </location>
    <ligand>
        <name>ATP</name>
        <dbReference type="ChEBI" id="CHEBI:30616"/>
    </ligand>
</feature>
<feature type="compositionally biased region" description="Polar residues" evidence="9">
    <location>
        <begin position="40"/>
        <end position="50"/>
    </location>
</feature>
<comment type="caution">
    <text evidence="10">The sequence shown here is derived from an EMBL/GenBank/DDBJ whole genome shotgun (WGS) entry which is preliminary data.</text>
</comment>
<evidence type="ECO:0000256" key="8">
    <source>
        <dbReference type="HAMAP-Rule" id="MF_00158"/>
    </source>
</evidence>
<keyword evidence="6 8" id="KW-0067">ATP-binding</keyword>
<dbReference type="InterPro" id="IPR042176">
    <property type="entry name" value="Pantoate_ligase_C"/>
</dbReference>
<evidence type="ECO:0000256" key="4">
    <source>
        <dbReference type="ARBA" id="ARBA00022655"/>
    </source>
</evidence>
<feature type="compositionally biased region" description="Basic residues" evidence="9">
    <location>
        <begin position="73"/>
        <end position="86"/>
    </location>
</feature>
<comment type="caution">
    <text evidence="8">Lacks conserved residue(s) required for the propagation of feature annotation.</text>
</comment>
<dbReference type="Gene3D" id="3.30.1300.10">
    <property type="entry name" value="Pantoate-beta-alanine ligase, C-terminal domain"/>
    <property type="match status" value="1"/>
</dbReference>
<feature type="binding site" evidence="8">
    <location>
        <position position="451"/>
    </location>
    <ligand>
        <name>(R)-pantoate</name>
        <dbReference type="ChEBI" id="CHEBI:15980"/>
    </ligand>
</feature>